<dbReference type="GO" id="GO:0032259">
    <property type="term" value="P:methylation"/>
    <property type="evidence" value="ECO:0007669"/>
    <property type="project" value="UniProtKB-KW"/>
</dbReference>
<feature type="compositionally biased region" description="Pro residues" evidence="1">
    <location>
        <begin position="72"/>
        <end position="106"/>
    </location>
</feature>
<name>A0AA40EPP5_9PEZI</name>
<accession>A0AA40EPP5</accession>
<evidence type="ECO:0000256" key="1">
    <source>
        <dbReference type="SAM" id="MobiDB-lite"/>
    </source>
</evidence>
<dbReference type="Proteomes" id="UP001172155">
    <property type="component" value="Unassembled WGS sequence"/>
</dbReference>
<gene>
    <name evidence="2" type="ORF">B0T18DRAFT_430539</name>
</gene>
<comment type="caution">
    <text evidence="2">The sequence shown here is derived from an EMBL/GenBank/DDBJ whole genome shotgun (WGS) entry which is preliminary data.</text>
</comment>
<reference evidence="2" key="1">
    <citation type="submission" date="2023-06" db="EMBL/GenBank/DDBJ databases">
        <title>Genome-scale phylogeny and comparative genomics of the fungal order Sordariales.</title>
        <authorList>
            <consortium name="Lawrence Berkeley National Laboratory"/>
            <person name="Hensen N."/>
            <person name="Bonometti L."/>
            <person name="Westerberg I."/>
            <person name="Brannstrom I.O."/>
            <person name="Guillou S."/>
            <person name="Cros-Aarteil S."/>
            <person name="Calhoun S."/>
            <person name="Haridas S."/>
            <person name="Kuo A."/>
            <person name="Mondo S."/>
            <person name="Pangilinan J."/>
            <person name="Riley R."/>
            <person name="LaButti K."/>
            <person name="Andreopoulos B."/>
            <person name="Lipzen A."/>
            <person name="Chen C."/>
            <person name="Yanf M."/>
            <person name="Daum C."/>
            <person name="Ng V."/>
            <person name="Clum A."/>
            <person name="Steindorff A."/>
            <person name="Ohm R."/>
            <person name="Martin F."/>
            <person name="Silar P."/>
            <person name="Natvig D."/>
            <person name="Lalanne C."/>
            <person name="Gautier V."/>
            <person name="Ament-velasquez S.L."/>
            <person name="Kruys A."/>
            <person name="Hutchinson M.I."/>
            <person name="Powell A.J."/>
            <person name="Barry K."/>
            <person name="Miller A.N."/>
            <person name="Grigoriev I.V."/>
            <person name="Debuchy R."/>
            <person name="Gladieux P."/>
            <person name="Thoren M.H."/>
            <person name="Johannesson H."/>
        </authorList>
    </citation>
    <scope>NUCLEOTIDE SEQUENCE</scope>
    <source>
        <strain evidence="2">SMH3187-1</strain>
    </source>
</reference>
<feature type="region of interest" description="Disordered" evidence="1">
    <location>
        <begin position="160"/>
        <end position="190"/>
    </location>
</feature>
<proteinExistence type="predicted"/>
<dbReference type="AlphaFoldDB" id="A0AA40EPP5"/>
<dbReference type="InterPro" id="IPR050508">
    <property type="entry name" value="Methyltransf_Superfamily"/>
</dbReference>
<dbReference type="PANTHER" id="PTHR42912">
    <property type="entry name" value="METHYLTRANSFERASE"/>
    <property type="match status" value="1"/>
</dbReference>
<dbReference type="GO" id="GO:0008168">
    <property type="term" value="F:methyltransferase activity"/>
    <property type="evidence" value="ECO:0007669"/>
    <property type="project" value="UniProtKB-KW"/>
</dbReference>
<feature type="region of interest" description="Disordered" evidence="1">
    <location>
        <begin position="52"/>
        <end position="113"/>
    </location>
</feature>
<sequence>MAARIGPSSLWLASHLRATQGPVSSLLLPRSTLQLKPTYIYRISHGPFRTFSLSSPLHAKPKPKARKAASQPPKPPHPPSPGSTPPPTDPPPKASQPYRPVPPPRPATSVTTAAAKAEARKALFYRIFQGPFKYSGYFFFAYLGLSTGLFAYHLSSAAPFHSESQTPHGSHPTGQPSDLRQPSSTDPSDLCRKADLFNTELTADERVSGISGLRARLAARARGDVLEVASGTGRNFGYYDWSGVVTTTPSPSEDNKMRSFTAVDISDGMLLFSRNELRALVPGLKALLHARRAEPLPVVGGPVLDVLDGRVRLFKGDAQDAALPPPASGGRYYDTVVQTFGLCSVSDPVKLLANVAGVVRPGTGRILLMDHGRGWWERFNRAYLDRLAVEHFGKYGCWWNRDIEGLVREAARTVPGLEIVKVERPWWPMHLGTTCITELRVRADGEDGGGGQEVKL</sequence>
<dbReference type="EMBL" id="JAUKUD010000005">
    <property type="protein sequence ID" value="KAK0743209.1"/>
    <property type="molecule type" value="Genomic_DNA"/>
</dbReference>
<organism evidence="2 3">
    <name type="scientific">Schizothecium vesticola</name>
    <dbReference type="NCBI Taxonomy" id="314040"/>
    <lineage>
        <taxon>Eukaryota</taxon>
        <taxon>Fungi</taxon>
        <taxon>Dikarya</taxon>
        <taxon>Ascomycota</taxon>
        <taxon>Pezizomycotina</taxon>
        <taxon>Sordariomycetes</taxon>
        <taxon>Sordariomycetidae</taxon>
        <taxon>Sordariales</taxon>
        <taxon>Schizotheciaceae</taxon>
        <taxon>Schizothecium</taxon>
    </lineage>
</organism>
<dbReference type="SUPFAM" id="SSF53335">
    <property type="entry name" value="S-adenosyl-L-methionine-dependent methyltransferases"/>
    <property type="match status" value="1"/>
</dbReference>
<evidence type="ECO:0000313" key="2">
    <source>
        <dbReference type="EMBL" id="KAK0743209.1"/>
    </source>
</evidence>
<dbReference type="InterPro" id="IPR029063">
    <property type="entry name" value="SAM-dependent_MTases_sf"/>
</dbReference>
<dbReference type="PANTHER" id="PTHR42912:SF83">
    <property type="entry name" value="METHYLTRANSFERASE TYPE 11 DOMAIN-CONTAINING PROTEIN"/>
    <property type="match status" value="1"/>
</dbReference>
<keyword evidence="2" id="KW-0489">Methyltransferase</keyword>
<dbReference type="Gene3D" id="3.40.50.150">
    <property type="entry name" value="Vaccinia Virus protein VP39"/>
    <property type="match status" value="1"/>
</dbReference>
<keyword evidence="3" id="KW-1185">Reference proteome</keyword>
<keyword evidence="2" id="KW-0808">Transferase</keyword>
<protein>
    <submittedName>
        <fullName evidence="2">S-adenosyl-L-methionine-dependent methyltransferase</fullName>
    </submittedName>
</protein>
<evidence type="ECO:0000313" key="3">
    <source>
        <dbReference type="Proteomes" id="UP001172155"/>
    </source>
</evidence>
<feature type="compositionally biased region" description="Polar residues" evidence="1">
    <location>
        <begin position="162"/>
        <end position="187"/>
    </location>
</feature>